<organism evidence="2 3">
    <name type="scientific">Candidatus Limisoma faecipullorum</name>
    <dbReference type="NCBI Taxonomy" id="2840854"/>
    <lineage>
        <taxon>Bacteria</taxon>
        <taxon>Pseudomonadati</taxon>
        <taxon>Bacteroidota</taxon>
        <taxon>Bacteroidia</taxon>
        <taxon>Bacteroidales</taxon>
        <taxon>Candidatus Limisoma</taxon>
    </lineage>
</organism>
<keyword evidence="1" id="KW-0472">Membrane</keyword>
<evidence type="ECO:0000313" key="2">
    <source>
        <dbReference type="EMBL" id="MBO8476703.1"/>
    </source>
</evidence>
<evidence type="ECO:0000256" key="1">
    <source>
        <dbReference type="SAM" id="Phobius"/>
    </source>
</evidence>
<gene>
    <name evidence="2" type="ORF">IAB88_06895</name>
</gene>
<protein>
    <submittedName>
        <fullName evidence="2">FeoB-associated Cys-rich membrane protein</fullName>
    </submittedName>
</protein>
<comment type="caution">
    <text evidence="2">The sequence shown here is derived from an EMBL/GenBank/DDBJ whole genome shotgun (WGS) entry which is preliminary data.</text>
</comment>
<dbReference type="EMBL" id="JADIMC010000077">
    <property type="protein sequence ID" value="MBO8476703.1"/>
    <property type="molecule type" value="Genomic_DNA"/>
</dbReference>
<name>A0A9D9NKQ9_9BACT</name>
<dbReference type="Pfam" id="PF12669">
    <property type="entry name" value="FeoB_associated"/>
    <property type="match status" value="1"/>
</dbReference>
<evidence type="ECO:0000313" key="3">
    <source>
        <dbReference type="Proteomes" id="UP000823598"/>
    </source>
</evidence>
<dbReference type="Proteomes" id="UP000823598">
    <property type="component" value="Unassembled WGS sequence"/>
</dbReference>
<proteinExistence type="predicted"/>
<reference evidence="2" key="1">
    <citation type="submission" date="2020-10" db="EMBL/GenBank/DDBJ databases">
        <authorList>
            <person name="Gilroy R."/>
        </authorList>
    </citation>
    <scope>NUCLEOTIDE SEQUENCE</scope>
    <source>
        <strain evidence="2">6919</strain>
    </source>
</reference>
<reference evidence="2" key="2">
    <citation type="journal article" date="2021" name="PeerJ">
        <title>Extensive microbial diversity within the chicken gut microbiome revealed by metagenomics and culture.</title>
        <authorList>
            <person name="Gilroy R."/>
            <person name="Ravi A."/>
            <person name="Getino M."/>
            <person name="Pursley I."/>
            <person name="Horton D.L."/>
            <person name="Alikhan N.F."/>
            <person name="Baker D."/>
            <person name="Gharbi K."/>
            <person name="Hall N."/>
            <person name="Watson M."/>
            <person name="Adriaenssens E.M."/>
            <person name="Foster-Nyarko E."/>
            <person name="Jarju S."/>
            <person name="Secka A."/>
            <person name="Antonio M."/>
            <person name="Oren A."/>
            <person name="Chaudhuri R.R."/>
            <person name="La Ragione R."/>
            <person name="Hildebrand F."/>
            <person name="Pallen M.J."/>
        </authorList>
    </citation>
    <scope>NUCLEOTIDE SEQUENCE</scope>
    <source>
        <strain evidence="2">6919</strain>
    </source>
</reference>
<accession>A0A9D9NKQ9</accession>
<keyword evidence="1" id="KW-0812">Transmembrane</keyword>
<sequence>MSQTIQYIIVGGIFAIMILLVIYSKVNKKKSGKNFTCNCDSCCNNCNILQEQKKIKNTR</sequence>
<keyword evidence="1" id="KW-1133">Transmembrane helix</keyword>
<dbReference type="AlphaFoldDB" id="A0A9D9NKQ9"/>
<feature type="transmembrane region" description="Helical" evidence="1">
    <location>
        <begin position="6"/>
        <end position="23"/>
    </location>
</feature>
<feature type="non-terminal residue" evidence="2">
    <location>
        <position position="59"/>
    </location>
</feature>